<sequence length="381" mass="41636">MGIYLILRQTESHPVHTVGGAIGEWFYNILLYQILLSVVIGGAIGYIARVTLKWAEQRNLVDHDNFLAYGVGLTFFILGIVGLIGSDDILCCFVAGNAFTWDDWFRVQTEDHAFQDVIDTLLNSAIFLYIGSILPWAEFGGGFYGIQPWRLVVLGIAVMAIRRVPWVVALHRWIPTLPTWKESAFAGFFGPIGVGAVFYVQVALEKLPEDRERLRAYVQIDTSDSHITDYKCITIPLAKSFSGVRRLTITRSQGATTGSGAALNTAVSRLPQAPVTLPVDQGLVDEHDLAAKEGEISSGSGEVPSTIPSRSTSKSPSPENVSLEKPKAAIYPAVESQPEGIIRFRSTVNVEGHARSPGDLTGSDEERLTKRAKEIHGSLPT</sequence>
<dbReference type="Proteomes" id="UP001241377">
    <property type="component" value="Unassembled WGS sequence"/>
</dbReference>
<proteinExistence type="predicted"/>
<name>A0ACC2WN59_9TREE</name>
<protein>
    <submittedName>
        <fullName evidence="1">Uncharacterized protein</fullName>
    </submittedName>
</protein>
<keyword evidence="2" id="KW-1185">Reference proteome</keyword>
<gene>
    <name evidence="1" type="ORF">QFC19_000608</name>
</gene>
<evidence type="ECO:0000313" key="2">
    <source>
        <dbReference type="Proteomes" id="UP001241377"/>
    </source>
</evidence>
<reference evidence="1" key="1">
    <citation type="submission" date="2023-04" db="EMBL/GenBank/DDBJ databases">
        <title>Draft Genome sequencing of Naganishia species isolated from polar environments using Oxford Nanopore Technology.</title>
        <authorList>
            <person name="Leo P."/>
            <person name="Venkateswaran K."/>
        </authorList>
    </citation>
    <scope>NUCLEOTIDE SEQUENCE</scope>
    <source>
        <strain evidence="1">MNA-CCFEE 5261</strain>
    </source>
</reference>
<evidence type="ECO:0000313" key="1">
    <source>
        <dbReference type="EMBL" id="KAJ9112589.1"/>
    </source>
</evidence>
<organism evidence="1 2">
    <name type="scientific">Naganishia cerealis</name>
    <dbReference type="NCBI Taxonomy" id="610337"/>
    <lineage>
        <taxon>Eukaryota</taxon>
        <taxon>Fungi</taxon>
        <taxon>Dikarya</taxon>
        <taxon>Basidiomycota</taxon>
        <taxon>Agaricomycotina</taxon>
        <taxon>Tremellomycetes</taxon>
        <taxon>Filobasidiales</taxon>
        <taxon>Filobasidiaceae</taxon>
        <taxon>Naganishia</taxon>
    </lineage>
</organism>
<accession>A0ACC2WN59</accession>
<dbReference type="EMBL" id="JASBWR010000004">
    <property type="protein sequence ID" value="KAJ9112589.1"/>
    <property type="molecule type" value="Genomic_DNA"/>
</dbReference>
<comment type="caution">
    <text evidence="1">The sequence shown here is derived from an EMBL/GenBank/DDBJ whole genome shotgun (WGS) entry which is preliminary data.</text>
</comment>